<evidence type="ECO:0000256" key="5">
    <source>
        <dbReference type="SAM" id="Coils"/>
    </source>
</evidence>
<organism evidence="9 10">
    <name type="scientific">Achromobacter pestifer</name>
    <dbReference type="NCBI Taxonomy" id="1353889"/>
    <lineage>
        <taxon>Bacteria</taxon>
        <taxon>Pseudomonadati</taxon>
        <taxon>Pseudomonadota</taxon>
        <taxon>Betaproteobacteria</taxon>
        <taxon>Burkholderiales</taxon>
        <taxon>Alcaligenaceae</taxon>
        <taxon>Achromobacter</taxon>
    </lineage>
</organism>
<dbReference type="Gene3D" id="2.40.50.100">
    <property type="match status" value="1"/>
</dbReference>
<evidence type="ECO:0000256" key="2">
    <source>
        <dbReference type="ARBA" id="ARBA00009477"/>
    </source>
</evidence>
<dbReference type="Pfam" id="PF25967">
    <property type="entry name" value="RND-MFP_C"/>
    <property type="match status" value="1"/>
</dbReference>
<dbReference type="InterPro" id="IPR030190">
    <property type="entry name" value="MacA_alpha-hairpin_sf"/>
</dbReference>
<accession>A0A6S7A175</accession>
<dbReference type="GO" id="GO:1990961">
    <property type="term" value="P:xenobiotic detoxification by transmembrane export across the plasma membrane"/>
    <property type="evidence" value="ECO:0007669"/>
    <property type="project" value="InterPro"/>
</dbReference>
<gene>
    <name evidence="9" type="primary">macA</name>
    <name evidence="9" type="ORF">LMG3431_05777</name>
</gene>
<dbReference type="Gene3D" id="6.10.140.1990">
    <property type="match status" value="1"/>
</dbReference>
<evidence type="ECO:0000259" key="7">
    <source>
        <dbReference type="Pfam" id="PF25917"/>
    </source>
</evidence>
<dbReference type="Gene3D" id="2.40.420.20">
    <property type="match status" value="1"/>
</dbReference>
<comment type="subcellular location">
    <subcellularLocation>
        <location evidence="1">Cell envelope</location>
    </subcellularLocation>
</comment>
<keyword evidence="3" id="KW-0813">Transport</keyword>
<evidence type="ECO:0000313" key="10">
    <source>
        <dbReference type="Proteomes" id="UP000494108"/>
    </source>
</evidence>
<comment type="similarity">
    <text evidence="2">Belongs to the membrane fusion protein (MFP) (TC 8.A.1) family.</text>
</comment>
<protein>
    <submittedName>
        <fullName evidence="9">Macrolide export protein MacA</fullName>
    </submittedName>
</protein>
<dbReference type="GO" id="GO:0030313">
    <property type="term" value="C:cell envelope"/>
    <property type="evidence" value="ECO:0007669"/>
    <property type="project" value="UniProtKB-SubCell"/>
</dbReference>
<feature type="coiled-coil region" evidence="5">
    <location>
        <begin position="166"/>
        <end position="200"/>
    </location>
</feature>
<reference evidence="9 10" key="1">
    <citation type="submission" date="2020-04" db="EMBL/GenBank/DDBJ databases">
        <authorList>
            <person name="De Canck E."/>
        </authorList>
    </citation>
    <scope>NUCLEOTIDE SEQUENCE [LARGE SCALE GENOMIC DNA]</scope>
    <source>
        <strain evidence="9 10">LMG 3431</strain>
    </source>
</reference>
<dbReference type="GO" id="GO:1990195">
    <property type="term" value="C:macrolide transmembrane transporter complex"/>
    <property type="evidence" value="ECO:0007669"/>
    <property type="project" value="InterPro"/>
</dbReference>
<dbReference type="Pfam" id="PF25876">
    <property type="entry name" value="HH_MFP_RND"/>
    <property type="match status" value="1"/>
</dbReference>
<evidence type="ECO:0000256" key="3">
    <source>
        <dbReference type="ARBA" id="ARBA00022448"/>
    </source>
</evidence>
<dbReference type="Pfam" id="PF25917">
    <property type="entry name" value="BSH_RND"/>
    <property type="match status" value="1"/>
</dbReference>
<feature type="domain" description="Multidrug resistance protein MdtA-like C-terminal permuted SH3" evidence="8">
    <location>
        <begin position="342"/>
        <end position="400"/>
    </location>
</feature>
<evidence type="ECO:0000259" key="6">
    <source>
        <dbReference type="Pfam" id="PF25876"/>
    </source>
</evidence>
<evidence type="ECO:0000256" key="1">
    <source>
        <dbReference type="ARBA" id="ARBA00004196"/>
    </source>
</evidence>
<dbReference type="GO" id="GO:0015562">
    <property type="term" value="F:efflux transmembrane transporter activity"/>
    <property type="evidence" value="ECO:0007669"/>
    <property type="project" value="TreeGrafter"/>
</dbReference>
<dbReference type="SUPFAM" id="SSF111369">
    <property type="entry name" value="HlyD-like secretion proteins"/>
    <property type="match status" value="1"/>
</dbReference>
<dbReference type="NCBIfam" id="TIGR01730">
    <property type="entry name" value="RND_mfp"/>
    <property type="match status" value="1"/>
</dbReference>
<dbReference type="GO" id="GO:0019898">
    <property type="term" value="C:extrinsic component of membrane"/>
    <property type="evidence" value="ECO:0007669"/>
    <property type="project" value="InterPro"/>
</dbReference>
<dbReference type="AlphaFoldDB" id="A0A6S7A175"/>
<dbReference type="GO" id="GO:1990281">
    <property type="term" value="C:efflux pump complex"/>
    <property type="evidence" value="ECO:0007669"/>
    <property type="project" value="TreeGrafter"/>
</dbReference>
<name>A0A6S7A175_9BURK</name>
<dbReference type="InterPro" id="IPR006143">
    <property type="entry name" value="RND_pump_MFP"/>
</dbReference>
<evidence type="ECO:0000259" key="8">
    <source>
        <dbReference type="Pfam" id="PF25967"/>
    </source>
</evidence>
<feature type="domain" description="Multidrug resistance protein MdtA-like alpha-helical hairpin" evidence="6">
    <location>
        <begin position="128"/>
        <end position="204"/>
    </location>
</feature>
<dbReference type="PANTHER" id="PTHR30469:SF33">
    <property type="entry name" value="SLR1207 PROTEIN"/>
    <property type="match status" value="1"/>
</dbReference>
<dbReference type="InterPro" id="IPR058625">
    <property type="entry name" value="MdtA-like_BSH"/>
</dbReference>
<keyword evidence="4 5" id="KW-0175">Coiled coil</keyword>
<dbReference type="InterPro" id="IPR058627">
    <property type="entry name" value="MdtA-like_C"/>
</dbReference>
<evidence type="ECO:0000256" key="4">
    <source>
        <dbReference type="ARBA" id="ARBA00023054"/>
    </source>
</evidence>
<dbReference type="InterPro" id="IPR058624">
    <property type="entry name" value="MdtA-like_HH"/>
</dbReference>
<dbReference type="Gene3D" id="2.40.30.170">
    <property type="match status" value="1"/>
</dbReference>
<dbReference type="EMBL" id="CADIJX010000013">
    <property type="protein sequence ID" value="CAB3707201.1"/>
    <property type="molecule type" value="Genomic_DNA"/>
</dbReference>
<keyword evidence="10" id="KW-1185">Reference proteome</keyword>
<sequence length="413" mass="43873">MFRNTGGGSRPWPQRSGSMKKSRSKFKRYALIAVVVVLGAFALRAIFFPAAAPPTFSATEVSRADLEDSVLASGTLDAIERVSVGAQATGQLKSLKVALGDRVKKGQLVAEIDDLTQQNELRNAEAALQTRRAERAAKVATLKQAELAFKRQRQMLAADASSREAYETAEATLAVTRAEIASLDAQIAQAEIQVDTARVNLGYTRIVSPIDGMVVAVVTKEGQTVNSIQSAPTIIKVAQVDTMTIKAQISEADVTRVKAGLPVYFTILGEPDQRYQATLRAVEPAPDSIQKDDATASLTSSSGSSTTAAVYYNGLFDVPNPDEKLRISMTAQVFIVLGEAKDAVVVPASALGKRGKDGRYAVRVVLADNKTEERQVKIGMNNNVQAQVLEGLEVGERVVTADSAPAAAAAPGA</sequence>
<dbReference type="Proteomes" id="UP000494108">
    <property type="component" value="Unassembled WGS sequence"/>
</dbReference>
<proteinExistence type="inferred from homology"/>
<dbReference type="PANTHER" id="PTHR30469">
    <property type="entry name" value="MULTIDRUG RESISTANCE PROTEIN MDTA"/>
    <property type="match status" value="1"/>
</dbReference>
<evidence type="ECO:0000313" key="9">
    <source>
        <dbReference type="EMBL" id="CAB3707201.1"/>
    </source>
</evidence>
<feature type="domain" description="Multidrug resistance protein MdtA-like barrel-sandwich hybrid" evidence="7">
    <location>
        <begin position="81"/>
        <end position="235"/>
    </location>
</feature>